<protein>
    <recommendedName>
        <fullName evidence="4">Integrase core domain containing protein</fullName>
    </recommendedName>
</protein>
<keyword evidence="3" id="KW-1185">Reference proteome</keyword>
<evidence type="ECO:0000313" key="3">
    <source>
        <dbReference type="Proteomes" id="UP000011115"/>
    </source>
</evidence>
<dbReference type="Proteomes" id="UP000011115">
    <property type="component" value="Unassembled WGS sequence"/>
</dbReference>
<evidence type="ECO:0008006" key="4">
    <source>
        <dbReference type="Google" id="ProtNLM"/>
    </source>
</evidence>
<proteinExistence type="predicted"/>
<organism evidence="2 3">
    <name type="scientific">Solanum tuberosum</name>
    <name type="common">Potato</name>
    <dbReference type="NCBI Taxonomy" id="4113"/>
    <lineage>
        <taxon>Eukaryota</taxon>
        <taxon>Viridiplantae</taxon>
        <taxon>Streptophyta</taxon>
        <taxon>Embryophyta</taxon>
        <taxon>Tracheophyta</taxon>
        <taxon>Spermatophyta</taxon>
        <taxon>Magnoliopsida</taxon>
        <taxon>eudicotyledons</taxon>
        <taxon>Gunneridae</taxon>
        <taxon>Pentapetalae</taxon>
        <taxon>asterids</taxon>
        <taxon>lamiids</taxon>
        <taxon>Solanales</taxon>
        <taxon>Solanaceae</taxon>
        <taxon>Solanoideae</taxon>
        <taxon>Solaneae</taxon>
        <taxon>Solanum</taxon>
    </lineage>
</organism>
<dbReference type="Gramene" id="PGSC0003DMT400094195">
    <property type="protein sequence ID" value="PGSC0003DMT400094195"/>
    <property type="gene ID" value="PGSC0003DMG400043766"/>
</dbReference>
<accession>M1DTM0</accession>
<sequence>MGAGARSVNVVGVGCVNPDEAKFVALYNEEVNFVANQGGGYCVNYSRQGDMARTNLDISPCKRARGIVINKGEVNPPKKGRTAPPKGEKGKAKLPETERPKQNSGSDGDSFTSQVSLFEPDDDQPLVINTHDCKSYSQSFASYNHYTYLDFKAF</sequence>
<feature type="compositionally biased region" description="Basic and acidic residues" evidence="1">
    <location>
        <begin position="86"/>
        <end position="101"/>
    </location>
</feature>
<feature type="compositionally biased region" description="Polar residues" evidence="1">
    <location>
        <begin position="102"/>
        <end position="116"/>
    </location>
</feature>
<feature type="region of interest" description="Disordered" evidence="1">
    <location>
        <begin position="69"/>
        <end position="123"/>
    </location>
</feature>
<dbReference type="HOGENOM" id="CLU_029307_6_2_1"/>
<evidence type="ECO:0000256" key="1">
    <source>
        <dbReference type="SAM" id="MobiDB-lite"/>
    </source>
</evidence>
<dbReference type="PaxDb" id="4113-PGSC0003DMT400094195"/>
<name>M1DTM0_SOLTU</name>
<evidence type="ECO:0000313" key="2">
    <source>
        <dbReference type="EnsemblPlants" id="PGSC0003DMT400094195"/>
    </source>
</evidence>
<dbReference type="EnsemblPlants" id="PGSC0003DMT400094195">
    <property type="protein sequence ID" value="PGSC0003DMT400094195"/>
    <property type="gene ID" value="PGSC0003DMG400043766"/>
</dbReference>
<dbReference type="AlphaFoldDB" id="M1DTM0"/>
<dbReference type="InParanoid" id="M1DTM0"/>
<reference evidence="2" key="2">
    <citation type="submission" date="2015-06" db="UniProtKB">
        <authorList>
            <consortium name="EnsemblPlants"/>
        </authorList>
    </citation>
    <scope>IDENTIFICATION</scope>
    <source>
        <strain evidence="2">DM1-3 516 R44</strain>
    </source>
</reference>
<reference evidence="3" key="1">
    <citation type="journal article" date="2011" name="Nature">
        <title>Genome sequence and analysis of the tuber crop potato.</title>
        <authorList>
            <consortium name="The Potato Genome Sequencing Consortium"/>
        </authorList>
    </citation>
    <scope>NUCLEOTIDE SEQUENCE [LARGE SCALE GENOMIC DNA]</scope>
    <source>
        <strain evidence="3">cv. DM1-3 516 R44</strain>
    </source>
</reference>